<dbReference type="CDD" id="cd02440">
    <property type="entry name" value="AdoMet_MTases"/>
    <property type="match status" value="1"/>
</dbReference>
<evidence type="ECO:0000313" key="4">
    <source>
        <dbReference type="EMBL" id="MDQ0361214.1"/>
    </source>
</evidence>
<evidence type="ECO:0000256" key="2">
    <source>
        <dbReference type="ARBA" id="ARBA00022679"/>
    </source>
</evidence>
<dbReference type="Gene3D" id="3.40.50.150">
    <property type="entry name" value="Vaccinia Virus protein VP39"/>
    <property type="match status" value="1"/>
</dbReference>
<evidence type="ECO:0000256" key="1">
    <source>
        <dbReference type="ARBA" id="ARBA00022603"/>
    </source>
</evidence>
<dbReference type="Proteomes" id="UP001230220">
    <property type="component" value="Unassembled WGS sequence"/>
</dbReference>
<reference evidence="4 5" key="1">
    <citation type="submission" date="2023-07" db="EMBL/GenBank/DDBJ databases">
        <title>Genomic Encyclopedia of Type Strains, Phase IV (KMG-IV): sequencing the most valuable type-strain genomes for metagenomic binning, comparative biology and taxonomic classification.</title>
        <authorList>
            <person name="Goeker M."/>
        </authorList>
    </citation>
    <scope>NUCLEOTIDE SEQUENCE [LARGE SCALE GENOMIC DNA]</scope>
    <source>
        <strain evidence="4 5">DSM 16784</strain>
    </source>
</reference>
<sequence>MNHYFDDNQHLKSNRKEFSFRFWCFDYSFISDHGVFSKDGIDEGSKVLLEAVKKTDIGKKILDLGCGYGTIGIILKKTYPEKQLTMVDVNSRALELAKENASRNKVDVEILKSDIFESITDQTFDCIITNPPIRAGKKVIYQMFKESYEHLHALGKLVIVIRKSHGAKSAQNYIADIFGNCEVLMKDKGFYVLCAQK</sequence>
<proteinExistence type="predicted"/>
<keyword evidence="5" id="KW-1185">Reference proteome</keyword>
<feature type="domain" description="Methyltransferase small" evidence="3">
    <location>
        <begin position="27"/>
        <end position="193"/>
    </location>
</feature>
<dbReference type="InterPro" id="IPR007848">
    <property type="entry name" value="Small_mtfrase_dom"/>
</dbReference>
<gene>
    <name evidence="4" type="ORF">J2S15_001961</name>
</gene>
<protein>
    <submittedName>
        <fullName evidence="4">16S rRNA (Guanine1207-N2)-methyltransferase</fullName>
        <ecNumber evidence="4">2.1.1.172</ecNumber>
    </submittedName>
</protein>
<dbReference type="EMBL" id="JAUSUR010000003">
    <property type="protein sequence ID" value="MDQ0361214.1"/>
    <property type="molecule type" value="Genomic_DNA"/>
</dbReference>
<dbReference type="GO" id="GO:0052914">
    <property type="term" value="F:16S rRNA (guanine(1207)-N(2))-methyltransferase activity"/>
    <property type="evidence" value="ECO:0007669"/>
    <property type="project" value="UniProtKB-EC"/>
</dbReference>
<keyword evidence="2 4" id="KW-0808">Transferase</keyword>
<dbReference type="PANTHER" id="PTHR47816:SF4">
    <property type="entry name" value="RIBOSOMAL RNA SMALL SUBUNIT METHYLTRANSFERASE C"/>
    <property type="match status" value="1"/>
</dbReference>
<accession>A0ABU0E2V0</accession>
<dbReference type="PANTHER" id="PTHR47816">
    <property type="entry name" value="RIBOSOMAL RNA SMALL SUBUNIT METHYLTRANSFERASE C"/>
    <property type="match status" value="1"/>
</dbReference>
<dbReference type="EC" id="2.1.1.172" evidence="4"/>
<dbReference type="SUPFAM" id="SSF53335">
    <property type="entry name" value="S-adenosyl-L-methionine-dependent methyltransferases"/>
    <property type="match status" value="1"/>
</dbReference>
<evidence type="ECO:0000313" key="5">
    <source>
        <dbReference type="Proteomes" id="UP001230220"/>
    </source>
</evidence>
<keyword evidence="1 4" id="KW-0489">Methyltransferase</keyword>
<dbReference type="InterPro" id="IPR046977">
    <property type="entry name" value="RsmC/RlmG"/>
</dbReference>
<evidence type="ECO:0000259" key="3">
    <source>
        <dbReference type="Pfam" id="PF05175"/>
    </source>
</evidence>
<comment type="caution">
    <text evidence="4">The sequence shown here is derived from an EMBL/GenBank/DDBJ whole genome shotgun (WGS) entry which is preliminary data.</text>
</comment>
<name>A0ABU0E2V0_9FIRM</name>
<organism evidence="4 5">
    <name type="scientific">Breznakia pachnodae</name>
    <dbReference type="NCBI Taxonomy" id="265178"/>
    <lineage>
        <taxon>Bacteria</taxon>
        <taxon>Bacillati</taxon>
        <taxon>Bacillota</taxon>
        <taxon>Erysipelotrichia</taxon>
        <taxon>Erysipelotrichales</taxon>
        <taxon>Erysipelotrichaceae</taxon>
        <taxon>Breznakia</taxon>
    </lineage>
</organism>
<dbReference type="RefSeq" id="WP_307407746.1">
    <property type="nucleotide sequence ID" value="NZ_JAUSUR010000003.1"/>
</dbReference>
<dbReference type="Pfam" id="PF05175">
    <property type="entry name" value="MTS"/>
    <property type="match status" value="1"/>
</dbReference>
<dbReference type="InterPro" id="IPR029063">
    <property type="entry name" value="SAM-dependent_MTases_sf"/>
</dbReference>